<keyword evidence="3" id="KW-0804">Transcription</keyword>
<dbReference type="InterPro" id="IPR000524">
    <property type="entry name" value="Tscrpt_reg_HTH_GntR"/>
</dbReference>
<keyword evidence="6" id="KW-1185">Reference proteome</keyword>
<evidence type="ECO:0000259" key="4">
    <source>
        <dbReference type="PROSITE" id="PS50949"/>
    </source>
</evidence>
<protein>
    <submittedName>
        <fullName evidence="5">GntR family transcriptional regulator</fullName>
    </submittedName>
</protein>
<keyword evidence="2" id="KW-0238">DNA-binding</keyword>
<evidence type="ECO:0000256" key="1">
    <source>
        <dbReference type="ARBA" id="ARBA00023015"/>
    </source>
</evidence>
<organism evidence="5 6">
    <name type="scientific">Flectobacillus roseus</name>
    <dbReference type="NCBI Taxonomy" id="502259"/>
    <lineage>
        <taxon>Bacteria</taxon>
        <taxon>Pseudomonadati</taxon>
        <taxon>Bacteroidota</taxon>
        <taxon>Cytophagia</taxon>
        <taxon>Cytophagales</taxon>
        <taxon>Flectobacillaceae</taxon>
        <taxon>Flectobacillus</taxon>
    </lineage>
</organism>
<evidence type="ECO:0000313" key="6">
    <source>
        <dbReference type="Proteomes" id="UP001236507"/>
    </source>
</evidence>
<name>A0ABT6YGV8_9BACT</name>
<dbReference type="InterPro" id="IPR036390">
    <property type="entry name" value="WH_DNA-bd_sf"/>
</dbReference>
<evidence type="ECO:0000256" key="3">
    <source>
        <dbReference type="ARBA" id="ARBA00023163"/>
    </source>
</evidence>
<accession>A0ABT6YGV8</accession>
<feature type="domain" description="HTH gntR-type" evidence="4">
    <location>
        <begin position="20"/>
        <end position="88"/>
    </location>
</feature>
<dbReference type="PROSITE" id="PS50949">
    <property type="entry name" value="HTH_GNTR"/>
    <property type="match status" value="1"/>
</dbReference>
<dbReference type="PANTHER" id="PTHR38445">
    <property type="entry name" value="HTH-TYPE TRANSCRIPTIONAL REPRESSOR YTRA"/>
    <property type="match status" value="1"/>
</dbReference>
<dbReference type="Gene3D" id="1.10.10.10">
    <property type="entry name" value="Winged helix-like DNA-binding domain superfamily/Winged helix DNA-binding domain"/>
    <property type="match status" value="1"/>
</dbReference>
<dbReference type="Pfam" id="PF00392">
    <property type="entry name" value="GntR"/>
    <property type="match status" value="1"/>
</dbReference>
<dbReference type="CDD" id="cd07377">
    <property type="entry name" value="WHTH_GntR"/>
    <property type="match status" value="1"/>
</dbReference>
<gene>
    <name evidence="5" type="ORF">QM524_24420</name>
</gene>
<evidence type="ECO:0000313" key="5">
    <source>
        <dbReference type="EMBL" id="MDI9862391.1"/>
    </source>
</evidence>
<evidence type="ECO:0000256" key="2">
    <source>
        <dbReference type="ARBA" id="ARBA00023125"/>
    </source>
</evidence>
<sequence>MIAKKQRIWDVIRVDDISATPKYLQIVHSTLKGIEAGQITVNDRLPSINEVSFELDVSRDTVEKSYRQLKSMGILESVPSKGYYIKNVDFEKPMKVLLLFNKLSAHKKIIFDAFVKELGQQVAIDFYVYNNDFALFKKLITAKKDEDYSHFVIIPYLLDYNDKVQEVVNMIPKEKLIILDKMVAGVNGEFGAVYENFEKDIYMALCQMLEKLRNYTSLKLIFPKQSCYPQEIQKGFLNFCQDFAFEATIIDNIKTETVTEGSVYINLMEDDLVILIKKIMNDNLVIGKQVGIISYNETPLKEIILDGITTISTNFREMGKTAARLVLEKSKDHVANLFEVNLRNSL</sequence>
<dbReference type="SUPFAM" id="SSF53822">
    <property type="entry name" value="Periplasmic binding protein-like I"/>
    <property type="match status" value="1"/>
</dbReference>
<dbReference type="PANTHER" id="PTHR38445:SF10">
    <property type="entry name" value="GNTR-FAMILY TRANSCRIPTIONAL REGULATOR"/>
    <property type="match status" value="1"/>
</dbReference>
<comment type="caution">
    <text evidence="5">The sequence shown here is derived from an EMBL/GenBank/DDBJ whole genome shotgun (WGS) entry which is preliminary data.</text>
</comment>
<dbReference type="InterPro" id="IPR036388">
    <property type="entry name" value="WH-like_DNA-bd_sf"/>
</dbReference>
<dbReference type="Proteomes" id="UP001236507">
    <property type="component" value="Unassembled WGS sequence"/>
</dbReference>
<dbReference type="SUPFAM" id="SSF46785">
    <property type="entry name" value="Winged helix' DNA-binding domain"/>
    <property type="match status" value="1"/>
</dbReference>
<keyword evidence="1" id="KW-0805">Transcription regulation</keyword>
<dbReference type="InterPro" id="IPR028082">
    <property type="entry name" value="Peripla_BP_I"/>
</dbReference>
<dbReference type="RefSeq" id="WP_283346653.1">
    <property type="nucleotide sequence ID" value="NZ_JASHIF010000028.1"/>
</dbReference>
<reference evidence="5 6" key="1">
    <citation type="submission" date="2023-05" db="EMBL/GenBank/DDBJ databases">
        <title>Novel species of genus Flectobacillus isolated from stream in China.</title>
        <authorList>
            <person name="Lu H."/>
        </authorList>
    </citation>
    <scope>NUCLEOTIDE SEQUENCE [LARGE SCALE GENOMIC DNA]</scope>
    <source>
        <strain evidence="5 6">KCTC 42575</strain>
    </source>
</reference>
<dbReference type="SMART" id="SM00345">
    <property type="entry name" value="HTH_GNTR"/>
    <property type="match status" value="1"/>
</dbReference>
<dbReference type="Gene3D" id="3.40.50.2300">
    <property type="match status" value="2"/>
</dbReference>
<dbReference type="EMBL" id="JASHIF010000028">
    <property type="protein sequence ID" value="MDI9862391.1"/>
    <property type="molecule type" value="Genomic_DNA"/>
</dbReference>
<proteinExistence type="predicted"/>